<dbReference type="AlphaFoldDB" id="A0A0A8YSY7"/>
<reference evidence="1" key="2">
    <citation type="journal article" date="2015" name="Data Brief">
        <title>Shoot transcriptome of the giant reed, Arundo donax.</title>
        <authorList>
            <person name="Barrero R.A."/>
            <person name="Guerrero F.D."/>
            <person name="Moolhuijzen P."/>
            <person name="Goolsby J.A."/>
            <person name="Tidwell J."/>
            <person name="Bellgard S.E."/>
            <person name="Bellgard M.I."/>
        </authorList>
    </citation>
    <scope>NUCLEOTIDE SEQUENCE</scope>
    <source>
        <tissue evidence="1">Shoot tissue taken approximately 20 cm above the soil surface</tissue>
    </source>
</reference>
<organism evidence="1">
    <name type="scientific">Arundo donax</name>
    <name type="common">Giant reed</name>
    <name type="synonym">Donax arundinaceus</name>
    <dbReference type="NCBI Taxonomy" id="35708"/>
    <lineage>
        <taxon>Eukaryota</taxon>
        <taxon>Viridiplantae</taxon>
        <taxon>Streptophyta</taxon>
        <taxon>Embryophyta</taxon>
        <taxon>Tracheophyta</taxon>
        <taxon>Spermatophyta</taxon>
        <taxon>Magnoliopsida</taxon>
        <taxon>Liliopsida</taxon>
        <taxon>Poales</taxon>
        <taxon>Poaceae</taxon>
        <taxon>PACMAD clade</taxon>
        <taxon>Arundinoideae</taxon>
        <taxon>Arundineae</taxon>
        <taxon>Arundo</taxon>
    </lineage>
</organism>
<reference evidence="1" key="1">
    <citation type="submission" date="2014-09" db="EMBL/GenBank/DDBJ databases">
        <authorList>
            <person name="Magalhaes I.L.F."/>
            <person name="Oliveira U."/>
            <person name="Santos F.R."/>
            <person name="Vidigal T.H.D.A."/>
            <person name="Brescovit A.D."/>
            <person name="Santos A.J."/>
        </authorList>
    </citation>
    <scope>NUCLEOTIDE SEQUENCE</scope>
    <source>
        <tissue evidence="1">Shoot tissue taken approximately 20 cm above the soil surface</tissue>
    </source>
</reference>
<sequence>MGWQQVLTHGLQTVIYHPLKGLDHLFERTRIDHLLQRNPNLPPPLRWQPRSFTEVIRLGRKPERKMWFIVAMNQGGKQLRSGGQQPFGGARPAGPQFGGNQMRFWGGAHGQRSFGGHGSDQGGFGTTAGPGVFGAFGAMNNQLMFVGGKSSI</sequence>
<protein>
    <submittedName>
        <fullName evidence="1">Uncharacterized protein</fullName>
    </submittedName>
</protein>
<proteinExistence type="predicted"/>
<evidence type="ECO:0000313" key="1">
    <source>
        <dbReference type="EMBL" id="JAD29681.1"/>
    </source>
</evidence>
<accession>A0A0A8YSY7</accession>
<dbReference type="EMBL" id="GBRH01268214">
    <property type="protein sequence ID" value="JAD29681.1"/>
    <property type="molecule type" value="Transcribed_RNA"/>
</dbReference>
<name>A0A0A8YSY7_ARUDO</name>